<keyword evidence="8" id="KW-0282">Flagellum</keyword>
<comment type="caution">
    <text evidence="8">The sequence shown here is derived from an EMBL/GenBank/DDBJ whole genome shotgun (WGS) entry which is preliminary data.</text>
</comment>
<feature type="domain" description="Flagellar hook-associated protein 2 N-terminal" evidence="6">
    <location>
        <begin position="24"/>
        <end position="132"/>
    </location>
</feature>
<dbReference type="EMBL" id="JAGTUF010000004">
    <property type="protein sequence ID" value="MBR9971452.1"/>
    <property type="molecule type" value="Genomic_DNA"/>
</dbReference>
<proteinExistence type="inferred from homology"/>
<organism evidence="8 9">
    <name type="scientific">Magnetospirillum sulfuroxidans</name>
    <dbReference type="NCBI Taxonomy" id="611300"/>
    <lineage>
        <taxon>Bacteria</taxon>
        <taxon>Pseudomonadati</taxon>
        <taxon>Pseudomonadota</taxon>
        <taxon>Alphaproteobacteria</taxon>
        <taxon>Rhodospirillales</taxon>
        <taxon>Rhodospirillaceae</taxon>
        <taxon>Magnetospirillum</taxon>
    </lineage>
</organism>
<name>A0ABS5IAL1_9PROT</name>
<comment type="subcellular location">
    <subcellularLocation>
        <location evidence="5">Secreted</location>
    </subcellularLocation>
    <subcellularLocation>
        <location evidence="5">Bacterial flagellum</location>
    </subcellularLocation>
</comment>
<evidence type="ECO:0000256" key="3">
    <source>
        <dbReference type="ARBA" id="ARBA00023054"/>
    </source>
</evidence>
<dbReference type="Pfam" id="PF07195">
    <property type="entry name" value="FliD_C"/>
    <property type="match status" value="1"/>
</dbReference>
<feature type="domain" description="Flagellar hook-associated protein 2 C-terminal" evidence="7">
    <location>
        <begin position="246"/>
        <end position="543"/>
    </location>
</feature>
<dbReference type="PANTHER" id="PTHR30288">
    <property type="entry name" value="FLAGELLAR CAP/ASSEMBLY PROTEIN FLID"/>
    <property type="match status" value="1"/>
</dbReference>
<accession>A0ABS5IAL1</accession>
<keyword evidence="4 5" id="KW-0975">Bacterial flagellum</keyword>
<evidence type="ECO:0000256" key="5">
    <source>
        <dbReference type="RuleBase" id="RU362066"/>
    </source>
</evidence>
<dbReference type="Pfam" id="PF07196">
    <property type="entry name" value="Flagellin_IN"/>
    <property type="match status" value="1"/>
</dbReference>
<dbReference type="InterPro" id="IPR040026">
    <property type="entry name" value="FliD"/>
</dbReference>
<dbReference type="Pfam" id="PF02465">
    <property type="entry name" value="FliD_N"/>
    <property type="match status" value="1"/>
</dbReference>
<reference evidence="8 9" key="1">
    <citation type="submission" date="2021-04" db="EMBL/GenBank/DDBJ databases">
        <title>Magnetospirillum sulfuroxidans sp. nov., a facultative chemolithoautotrophic sulfur-oxidizing alphaproteobacterium isolated from freshwater sediment and proposals for Paramagetospirillum gen. nov., and Magnetospirillaceae fam. nov.</title>
        <authorList>
            <person name="Koziaeva V."/>
            <person name="Geelhoed J.S."/>
            <person name="Sorokin D.Y."/>
            <person name="Grouzdev D.S."/>
        </authorList>
    </citation>
    <scope>NUCLEOTIDE SEQUENCE [LARGE SCALE GENOMIC DNA]</scope>
    <source>
        <strain evidence="8 9">J10</strain>
    </source>
</reference>
<keyword evidence="5" id="KW-0964">Secreted</keyword>
<comment type="similarity">
    <text evidence="1 5">Belongs to the FliD family.</text>
</comment>
<keyword evidence="3 5" id="KW-0175">Coiled coil</keyword>
<keyword evidence="8" id="KW-0969">Cilium</keyword>
<keyword evidence="8" id="KW-0966">Cell projection</keyword>
<dbReference type="InterPro" id="IPR010809">
    <property type="entry name" value="FliD_C"/>
</dbReference>
<dbReference type="InterPro" id="IPR003481">
    <property type="entry name" value="FliD_N"/>
</dbReference>
<evidence type="ECO:0000256" key="1">
    <source>
        <dbReference type="ARBA" id="ARBA00009764"/>
    </source>
</evidence>
<dbReference type="InterPro" id="IPR010810">
    <property type="entry name" value="Flagellin_hook_IN_motif"/>
</dbReference>
<evidence type="ECO:0000313" key="9">
    <source>
        <dbReference type="Proteomes" id="UP000680714"/>
    </source>
</evidence>
<evidence type="ECO:0000259" key="6">
    <source>
        <dbReference type="Pfam" id="PF02465"/>
    </source>
</evidence>
<comment type="subunit">
    <text evidence="2 5">Homopentamer.</text>
</comment>
<evidence type="ECO:0000313" key="8">
    <source>
        <dbReference type="EMBL" id="MBR9971452.1"/>
    </source>
</evidence>
<dbReference type="PANTHER" id="PTHR30288:SF0">
    <property type="entry name" value="FLAGELLAR HOOK-ASSOCIATED PROTEIN 2"/>
    <property type="match status" value="1"/>
</dbReference>
<keyword evidence="9" id="KW-1185">Reference proteome</keyword>
<evidence type="ECO:0000256" key="2">
    <source>
        <dbReference type="ARBA" id="ARBA00011255"/>
    </source>
</evidence>
<feature type="coiled-coil region" evidence="5">
    <location>
        <begin position="503"/>
        <end position="555"/>
    </location>
</feature>
<dbReference type="RefSeq" id="WP_211547233.1">
    <property type="nucleotide sequence ID" value="NZ_JAGTUF010000004.1"/>
</dbReference>
<evidence type="ECO:0000259" key="7">
    <source>
        <dbReference type="Pfam" id="PF07195"/>
    </source>
</evidence>
<protein>
    <recommendedName>
        <fullName evidence="5">Flagellar hook-associated protein 2</fullName>
        <shortName evidence="5">HAP2</shortName>
    </recommendedName>
    <alternativeName>
        <fullName evidence="5">Flagellar cap protein</fullName>
    </alternativeName>
</protein>
<evidence type="ECO:0000256" key="4">
    <source>
        <dbReference type="ARBA" id="ARBA00023143"/>
    </source>
</evidence>
<dbReference type="Proteomes" id="UP000680714">
    <property type="component" value="Unassembled WGS sequence"/>
</dbReference>
<gene>
    <name evidence="8" type="primary">fliD</name>
    <name evidence="8" type="ORF">KEC16_06980</name>
</gene>
<sequence>MTDAVSSSTTTTTSSVSYSQNRNEFDTDALVEAAVSAKLTRADSLETKVTANETKIAAYEEMQTLLLAMQDSLQALRSDPSSSGQDDDVFLNRTGYLTSGTTTSADTLLSVTVEDGTALDKHEIEILQVAKTERLGGTTQSSRSDDAGISGSFTLGTTLGSTTTSATITLTDDMSLDDIVDAINAETSNTGVKASVIKVSDDEYMMVLTGSETAATITLADSSGSALQDLGLIDENGDKADVLQAAQVAQLKIDGVTIERTSNEIDDAIDGITLTLYKAEAGNTMTLEIDNSLSDIKEQILALVETYNAFRDFVLTNQTTTSSGTADDSAVLFGDSTLRSISTSLQEALGSAIDKTSMAVLGLSFDSSNYLVLDEDTLDDALLNDLDQIESLFSYQATTSNGNLSLLRHGDGPEAAEFTLDIAVDDDGNITSVSVDGDDSLFTVSGSRIIGATGSDYEGLTFVFTGKSSQSIDVSLSQGIADRMWQAVESVADEYDGTLTVMVTDLEEANTDLDERITTIEANAETYRSYLLEKYARIEAKLAEAQSILDLLEALTNAESSD</sequence>
<comment type="function">
    <text evidence="5">Required for morphogenesis and for the elongation of the flagellar filament by facilitating polymerization of the flagellin monomers at the tip of growing filament. Forms a capping structure, which prevents flagellin subunits (transported through the central channel of the flagellum) from leaking out without polymerization at the distal end.</text>
</comment>